<gene>
    <name evidence="2" type="ORF">PINE0816_LOCUS19048</name>
</gene>
<evidence type="ECO:0000313" key="2">
    <source>
        <dbReference type="EMBL" id="CAD8422891.1"/>
    </source>
</evidence>
<evidence type="ECO:0000256" key="1">
    <source>
        <dbReference type="SAM" id="MobiDB-lite"/>
    </source>
</evidence>
<reference evidence="2" key="1">
    <citation type="submission" date="2021-01" db="EMBL/GenBank/DDBJ databases">
        <authorList>
            <person name="Corre E."/>
            <person name="Pelletier E."/>
            <person name="Niang G."/>
            <person name="Scheremetjew M."/>
            <person name="Finn R."/>
            <person name="Kale V."/>
            <person name="Holt S."/>
            <person name="Cochrane G."/>
            <person name="Meng A."/>
            <person name="Brown T."/>
            <person name="Cohen L."/>
        </authorList>
    </citation>
    <scope>NUCLEOTIDE SEQUENCE</scope>
    <source>
        <strain evidence="2">CCAP1064/1</strain>
    </source>
</reference>
<sequence>MSLCNTGRFFIKNKFPDLFKQTNTPTKRKEEDFNRGDSSQGHVRSALSLPNLPLSHGATLFKSMRSLGSRQMFRCNDDDDVQTVSSIGFTEDESVGYSLAPSPDDLELPTTHAQNNKKNLINKKQKECSTLLHKLILLDRRSQRKDNVNCQLPVESNNEDWTLLDSSEVDKISRSYGMSNGIQVSDQDKPRPFLPMKALSRRWNERINLIANRKVCTRDVAGYIVVNPTTHGYKKGRNFTSLNLDDVIKEKTQSPSVSDTKSINSDTDDILNPYRKFTDDVST</sequence>
<accession>A0A7S0CH33</accession>
<dbReference type="AlphaFoldDB" id="A0A7S0CH33"/>
<organism evidence="2">
    <name type="scientific">Proboscia inermis</name>
    <dbReference type="NCBI Taxonomy" id="420281"/>
    <lineage>
        <taxon>Eukaryota</taxon>
        <taxon>Sar</taxon>
        <taxon>Stramenopiles</taxon>
        <taxon>Ochrophyta</taxon>
        <taxon>Bacillariophyta</taxon>
        <taxon>Coscinodiscophyceae</taxon>
        <taxon>Rhizosoleniophycidae</taxon>
        <taxon>Rhizosoleniales</taxon>
        <taxon>Rhizosoleniaceae</taxon>
        <taxon>Proboscia</taxon>
    </lineage>
</organism>
<feature type="region of interest" description="Disordered" evidence="1">
    <location>
        <begin position="21"/>
        <end position="42"/>
    </location>
</feature>
<name>A0A7S0CH33_9STRA</name>
<proteinExistence type="predicted"/>
<protein>
    <submittedName>
        <fullName evidence="2">Uncharacterized protein</fullName>
    </submittedName>
</protein>
<dbReference type="EMBL" id="HBEL01040908">
    <property type="protein sequence ID" value="CAD8422891.1"/>
    <property type="molecule type" value="Transcribed_RNA"/>
</dbReference>